<feature type="transmembrane region" description="Helical" evidence="1">
    <location>
        <begin position="296"/>
        <end position="322"/>
    </location>
</feature>
<keyword evidence="1" id="KW-0472">Membrane</keyword>
<feature type="transmembrane region" description="Helical" evidence="1">
    <location>
        <begin position="343"/>
        <end position="372"/>
    </location>
</feature>
<feature type="transmembrane region" description="Helical" evidence="1">
    <location>
        <begin position="845"/>
        <end position="869"/>
    </location>
</feature>
<evidence type="ECO:0000313" key="3">
    <source>
        <dbReference type="Proteomes" id="UP001183615"/>
    </source>
</evidence>
<protein>
    <submittedName>
        <fullName evidence="2">ABC transporter permease</fullName>
    </submittedName>
</protein>
<dbReference type="EMBL" id="JAVREV010000013">
    <property type="protein sequence ID" value="MDT0445251.1"/>
    <property type="molecule type" value="Genomic_DNA"/>
</dbReference>
<name>A0ABU2S8F1_9ACTN</name>
<dbReference type="Proteomes" id="UP001183615">
    <property type="component" value="Unassembled WGS sequence"/>
</dbReference>
<keyword evidence="3" id="KW-1185">Reference proteome</keyword>
<accession>A0ABU2S8F1</accession>
<gene>
    <name evidence="2" type="ORF">RM779_21985</name>
</gene>
<feature type="transmembrane region" description="Helical" evidence="1">
    <location>
        <begin position="791"/>
        <end position="816"/>
    </location>
</feature>
<feature type="transmembrane region" description="Helical" evidence="1">
    <location>
        <begin position="901"/>
        <end position="922"/>
    </location>
</feature>
<sequence>MSRISTWRLALRIARRDALRAKGRSALVVAMIALPILSVTAADLAFRSGELSQAEQLTRQMGSADAEFVLANGSGPVLQSPDGEMEYHLEGDGWEDARERPADEVAAELAALLPPGTDVYSNESVEGVVHSRAGLMTATIREFDATNPVADGPFTLLRGHYPQEPGEVAATQAFLDESGLRVGSELRVKDGERGYRITGAYERPDALRTAEVLARPGAVLPLPESAGAGGYMSRTAYLADVPEGGVTWDMVVAANERGFTADSKAVLAAPPPDSEVPLYAEEDWSGYSDPGADAEAVAIVITVVSLIILEICLLAGPAFAVGARRSRRQLGLIGANGGDRRHLRAVMLASGVVLGAVAAVIGVTVGILLTLAARPLIENQLGSRFGAWDFRIPELAGIAFLAVLVGLLAALVPAVGAARSSVLESLTGRRGVRRAGRVLPVVGAVALVLGAALAIVGGLTLDSTVVVAVGSVIAELGLVALTPFLVGVFGRLGRWLPLSPRLALRDAARNRGRSAPAVAAVLAAVAGTVAVSTVMTSDDAEARAEYTAYLPEGTVSISSGTDDTSGLTRAGEIAERELPVDVRADIGQLRPGEPGCDPYSGDGCGWAEVVVPAGQECPLWEPDAASIPAAERRDLADDPRCDVDDGGTMLAVAGPELLDVLGTGGAADRAALERGEAITFSDRWIEDGSVSLEVYEREPEYGGDGEPLTPPDHEPAFPARLVETGNIPFAAVITPETAEAAGLRVVPSETYFSTTRMPSSGEQQEFEGVLADTLGVAPHVEVEDGFQSETAFGLLILSLAAMVITLGAAGIATGLAQADSEADLTTLAAVGATPRLRRTLSGLQCGLIAAMGVLLGAASGLVPALGLLLSGHRSDVAEWERSVTEGWGQGGRPELFISLPWGTFVQLIVVVPLVACLLAALLTRSRIHLARRAG</sequence>
<feature type="transmembrane region" description="Helical" evidence="1">
    <location>
        <begin position="438"/>
        <end position="459"/>
    </location>
</feature>
<dbReference type="PANTHER" id="PTHR30287">
    <property type="entry name" value="MEMBRANE COMPONENT OF PREDICTED ABC SUPERFAMILY METABOLITE UPTAKE TRANSPORTER"/>
    <property type="match status" value="1"/>
</dbReference>
<keyword evidence="1" id="KW-1133">Transmembrane helix</keyword>
<feature type="transmembrane region" description="Helical" evidence="1">
    <location>
        <begin position="514"/>
        <end position="535"/>
    </location>
</feature>
<comment type="caution">
    <text evidence="2">The sequence shown here is derived from an EMBL/GenBank/DDBJ whole genome shotgun (WGS) entry which is preliminary data.</text>
</comment>
<evidence type="ECO:0000313" key="2">
    <source>
        <dbReference type="EMBL" id="MDT0445251.1"/>
    </source>
</evidence>
<feature type="transmembrane region" description="Helical" evidence="1">
    <location>
        <begin position="465"/>
        <end position="493"/>
    </location>
</feature>
<dbReference type="PANTHER" id="PTHR30287:SF2">
    <property type="entry name" value="BLL1001 PROTEIN"/>
    <property type="match status" value="1"/>
</dbReference>
<evidence type="ECO:0000256" key="1">
    <source>
        <dbReference type="SAM" id="Phobius"/>
    </source>
</evidence>
<organism evidence="2 3">
    <name type="scientific">Streptomyces johnsoniae</name>
    <dbReference type="NCBI Taxonomy" id="3075532"/>
    <lineage>
        <taxon>Bacteria</taxon>
        <taxon>Bacillati</taxon>
        <taxon>Actinomycetota</taxon>
        <taxon>Actinomycetes</taxon>
        <taxon>Kitasatosporales</taxon>
        <taxon>Streptomycetaceae</taxon>
        <taxon>Streptomyces</taxon>
    </lineage>
</organism>
<reference evidence="3" key="1">
    <citation type="submission" date="2023-07" db="EMBL/GenBank/DDBJ databases">
        <title>30 novel species of actinomycetes from the DSMZ collection.</title>
        <authorList>
            <person name="Nouioui I."/>
        </authorList>
    </citation>
    <scope>NUCLEOTIDE SEQUENCE [LARGE SCALE GENOMIC DNA]</scope>
    <source>
        <strain evidence="3">DSM 41886</strain>
    </source>
</reference>
<keyword evidence="1" id="KW-0812">Transmembrane</keyword>
<feature type="transmembrane region" description="Helical" evidence="1">
    <location>
        <begin position="392"/>
        <end position="417"/>
    </location>
</feature>
<dbReference type="InterPro" id="IPR038766">
    <property type="entry name" value="Membrane_comp_ABC_pdt"/>
</dbReference>
<proteinExistence type="predicted"/>